<evidence type="ECO:0000313" key="9">
    <source>
        <dbReference type="Proteomes" id="UP001165089"/>
    </source>
</evidence>
<gene>
    <name evidence="8" type="ORF">GETHPA_28860</name>
</gene>
<feature type="transmembrane region" description="Helical" evidence="5">
    <location>
        <begin position="173"/>
        <end position="192"/>
    </location>
</feature>
<evidence type="ECO:0000256" key="5">
    <source>
        <dbReference type="SAM" id="Phobius"/>
    </source>
</evidence>
<accession>A0ABQ5QAA6</accession>
<proteinExistence type="inferred from homology"/>
<evidence type="ECO:0000256" key="1">
    <source>
        <dbReference type="ARBA" id="ARBA00022500"/>
    </source>
</evidence>
<dbReference type="InterPro" id="IPR004089">
    <property type="entry name" value="MCPsignal_dom"/>
</dbReference>
<dbReference type="SMART" id="SM00304">
    <property type="entry name" value="HAMP"/>
    <property type="match status" value="2"/>
</dbReference>
<dbReference type="SUPFAM" id="SSF58104">
    <property type="entry name" value="Methyl-accepting chemotaxis protein (MCP) signaling domain"/>
    <property type="match status" value="1"/>
</dbReference>
<feature type="region of interest" description="Disordered" evidence="4">
    <location>
        <begin position="308"/>
        <end position="335"/>
    </location>
</feature>
<dbReference type="RefSeq" id="WP_285727570.1">
    <property type="nucleotide sequence ID" value="NZ_BSDD01000006.1"/>
</dbReference>
<dbReference type="Pfam" id="PF00015">
    <property type="entry name" value="MCPsignal"/>
    <property type="match status" value="1"/>
</dbReference>
<organism evidence="8 9">
    <name type="scientific">Geothrix rubra</name>
    <dbReference type="NCBI Taxonomy" id="2927977"/>
    <lineage>
        <taxon>Bacteria</taxon>
        <taxon>Pseudomonadati</taxon>
        <taxon>Acidobacteriota</taxon>
        <taxon>Holophagae</taxon>
        <taxon>Holophagales</taxon>
        <taxon>Holophagaceae</taxon>
        <taxon>Geothrix</taxon>
    </lineage>
</organism>
<dbReference type="EMBL" id="BSDD01000006">
    <property type="protein sequence ID" value="GLH71353.1"/>
    <property type="molecule type" value="Genomic_DNA"/>
</dbReference>
<evidence type="ECO:0000256" key="2">
    <source>
        <dbReference type="ARBA" id="ARBA00029447"/>
    </source>
</evidence>
<dbReference type="Pfam" id="PF00672">
    <property type="entry name" value="HAMP"/>
    <property type="match status" value="1"/>
</dbReference>
<dbReference type="InterPro" id="IPR003660">
    <property type="entry name" value="HAMP_dom"/>
</dbReference>
<sequence>MRNRSLTLKFFLPVGLTLVALFGGLTLLVGRAQTDRTQRDFEDNLRAIGTNSRYMLHWEAEAYCRKEGMTYHRVLLDQLSPGPEGQIERAAVQAFQAQPGLDSYTGSYTGPDGAAWRYVVTPGRLQEGCQTCHQALGVTALEGRKVGDFVAVFGISRSTAGIVQQERRFQGSAIAVGLATLVLMGVILVVVVRRVILHPLADLGGSLTRVAEGDFTARAETGDGDEIGALARTFNGMVERLNGALREVESASQAVASGATQLAASAEQIHHTVEDTARVGEDLRQAGTGVQEALGRLGESIRQLDQNALASQARTRDAARDTEDGARAGKESEGGMEAIREATVRILQAVQVIQEIARQTNLLSLNAAIEAAKAGAQGKGFAVVAEEVRKLAERSAAAAAEIRGLTDLTEQAVSRGIESVANTLQRLDSIQTRIGEVAEQVKDVAGLSREQETTGREVGALMDQTRGRLDENAAATQELAATVTEITRTAEDLSKVADGLRVLVQRFRL</sequence>
<reference evidence="8 9" key="1">
    <citation type="journal article" date="2023" name="Antonie Van Leeuwenhoek">
        <title>Mesoterricola silvestris gen. nov., sp. nov., Mesoterricola sediminis sp. nov., Geothrix oryzae sp. nov., Geothrix edaphica sp. nov., Geothrix rubra sp. nov., and Geothrix limicola sp. nov., six novel members of Acidobacteriota isolated from soils.</title>
        <authorList>
            <person name="Itoh H."/>
            <person name="Sugisawa Y."/>
            <person name="Mise K."/>
            <person name="Xu Z."/>
            <person name="Kuniyasu M."/>
            <person name="Ushijima N."/>
            <person name="Kawano K."/>
            <person name="Kobayashi E."/>
            <person name="Shiratori Y."/>
            <person name="Masuda Y."/>
            <person name="Senoo K."/>
        </authorList>
    </citation>
    <scope>NUCLEOTIDE SEQUENCE [LARGE SCALE GENOMIC DNA]</scope>
    <source>
        <strain evidence="8 9">Red803</strain>
    </source>
</reference>
<keyword evidence="9" id="KW-1185">Reference proteome</keyword>
<evidence type="ECO:0008006" key="10">
    <source>
        <dbReference type="Google" id="ProtNLM"/>
    </source>
</evidence>
<dbReference type="CDD" id="cd06225">
    <property type="entry name" value="HAMP"/>
    <property type="match status" value="1"/>
</dbReference>
<protein>
    <recommendedName>
        <fullName evidence="10">Methyl-accepting chemotaxis protein</fullName>
    </recommendedName>
</protein>
<keyword evidence="5" id="KW-0472">Membrane</keyword>
<dbReference type="InterPro" id="IPR051310">
    <property type="entry name" value="MCP_chemotaxis"/>
</dbReference>
<evidence type="ECO:0000256" key="3">
    <source>
        <dbReference type="PROSITE-ProRule" id="PRU00284"/>
    </source>
</evidence>
<comment type="caution">
    <text evidence="8">The sequence shown here is derived from an EMBL/GenBank/DDBJ whole genome shotgun (WGS) entry which is preliminary data.</text>
</comment>
<dbReference type="PANTHER" id="PTHR43531">
    <property type="entry name" value="PROTEIN ICFG"/>
    <property type="match status" value="1"/>
</dbReference>
<evidence type="ECO:0000256" key="4">
    <source>
        <dbReference type="SAM" id="MobiDB-lite"/>
    </source>
</evidence>
<keyword evidence="1" id="KW-0145">Chemotaxis</keyword>
<name>A0ABQ5QAA6_9BACT</name>
<dbReference type="SMART" id="SM00283">
    <property type="entry name" value="MA"/>
    <property type="match status" value="1"/>
</dbReference>
<feature type="compositionally biased region" description="Basic and acidic residues" evidence="4">
    <location>
        <begin position="314"/>
        <end position="335"/>
    </location>
</feature>
<dbReference type="PROSITE" id="PS50111">
    <property type="entry name" value="CHEMOTAXIS_TRANSDUC_2"/>
    <property type="match status" value="1"/>
</dbReference>
<dbReference type="PANTHER" id="PTHR43531:SF11">
    <property type="entry name" value="METHYL-ACCEPTING CHEMOTAXIS PROTEIN 3"/>
    <property type="match status" value="1"/>
</dbReference>
<dbReference type="PROSITE" id="PS50885">
    <property type="entry name" value="HAMP"/>
    <property type="match status" value="1"/>
</dbReference>
<feature type="domain" description="Methyl-accepting transducer" evidence="6">
    <location>
        <begin position="258"/>
        <end position="494"/>
    </location>
</feature>
<evidence type="ECO:0000259" key="6">
    <source>
        <dbReference type="PROSITE" id="PS50111"/>
    </source>
</evidence>
<dbReference type="Proteomes" id="UP001165089">
    <property type="component" value="Unassembled WGS sequence"/>
</dbReference>
<comment type="similarity">
    <text evidence="2">Belongs to the methyl-accepting chemotaxis (MCP) protein family.</text>
</comment>
<keyword evidence="3" id="KW-0807">Transducer</keyword>
<keyword evidence="5" id="KW-0812">Transmembrane</keyword>
<evidence type="ECO:0000259" key="7">
    <source>
        <dbReference type="PROSITE" id="PS50885"/>
    </source>
</evidence>
<feature type="domain" description="HAMP" evidence="7">
    <location>
        <begin position="194"/>
        <end position="246"/>
    </location>
</feature>
<evidence type="ECO:0000313" key="8">
    <source>
        <dbReference type="EMBL" id="GLH71353.1"/>
    </source>
</evidence>
<dbReference type="Gene3D" id="1.10.287.950">
    <property type="entry name" value="Methyl-accepting chemotaxis protein"/>
    <property type="match status" value="1"/>
</dbReference>
<keyword evidence="5" id="KW-1133">Transmembrane helix</keyword>